<feature type="transmembrane region" description="Helical" evidence="1">
    <location>
        <begin position="97"/>
        <end position="118"/>
    </location>
</feature>
<evidence type="ECO:0000313" key="3">
    <source>
        <dbReference type="Proteomes" id="UP000198876"/>
    </source>
</evidence>
<evidence type="ECO:0000313" key="2">
    <source>
        <dbReference type="EMBL" id="SFG91668.1"/>
    </source>
</evidence>
<protein>
    <recommendedName>
        <fullName evidence="4">Dolichyl-phosphate-mannose-protein mannosyltransferase</fullName>
    </recommendedName>
</protein>
<organism evidence="2 3">
    <name type="scientific">Halopelagius inordinatus</name>
    <dbReference type="NCBI Taxonomy" id="553467"/>
    <lineage>
        <taxon>Archaea</taxon>
        <taxon>Methanobacteriati</taxon>
        <taxon>Methanobacteriota</taxon>
        <taxon>Stenosarchaea group</taxon>
        <taxon>Halobacteria</taxon>
        <taxon>Halobacteriales</taxon>
        <taxon>Haloferacaceae</taxon>
    </lineage>
</organism>
<keyword evidence="1" id="KW-1133">Transmembrane helix</keyword>
<sequence length="359" mass="38647">MPSDSTSAPTLPGHAHDVPLRDVVLGVSFLAATLTQASVRYFRLLVGSVDPHPDAALVWRPVAKAVLDGAPLYVEPATDNKPPLFEFLNVLLATTDAYQFAFLSCVALANGLSAVLLYRLFARSSMRTTGAVAAGAFLLALPLVKGHAINVRSFAVCAFFVALTLRRPGLRGAAAAASILFSQYLVFGVPVVVWYGLHRRQQRRSVRTWFVRFAVAGGSLVLVTYGAVLVLWGVPSFVGSVYWSTGLAQNYFTAYGPSVWVGVRAWRVYTLELVTRLSPLLLLSAGGAAAVLARCVPPSKRDGERRALQRLVLGSACLFGAFLFVRPYDTYWLYSLPWVAALAAFGLRTAADAVGPSPQ</sequence>
<dbReference type="RefSeq" id="WP_092893651.1">
    <property type="nucleotide sequence ID" value="NZ_FOOQ01000006.1"/>
</dbReference>
<keyword evidence="1" id="KW-0472">Membrane</keyword>
<feature type="transmembrane region" description="Helical" evidence="1">
    <location>
        <begin position="175"/>
        <end position="197"/>
    </location>
</feature>
<dbReference type="OrthoDB" id="267260at2157"/>
<feature type="transmembrane region" description="Helical" evidence="1">
    <location>
        <begin position="331"/>
        <end position="351"/>
    </location>
</feature>
<evidence type="ECO:0000256" key="1">
    <source>
        <dbReference type="SAM" id="Phobius"/>
    </source>
</evidence>
<feature type="transmembrane region" description="Helical" evidence="1">
    <location>
        <begin position="130"/>
        <end position="163"/>
    </location>
</feature>
<reference evidence="3" key="1">
    <citation type="submission" date="2016-10" db="EMBL/GenBank/DDBJ databases">
        <authorList>
            <person name="Varghese N."/>
            <person name="Submissions S."/>
        </authorList>
    </citation>
    <scope>NUCLEOTIDE SEQUENCE [LARGE SCALE GENOMIC DNA]</scope>
    <source>
        <strain evidence="3">CGMCC 1.7739</strain>
    </source>
</reference>
<feature type="transmembrane region" description="Helical" evidence="1">
    <location>
        <begin position="308"/>
        <end position="325"/>
    </location>
</feature>
<keyword evidence="3" id="KW-1185">Reference proteome</keyword>
<gene>
    <name evidence="2" type="ORF">SAMN04488063_3288</name>
</gene>
<dbReference type="EMBL" id="FOOQ01000006">
    <property type="protein sequence ID" value="SFG91668.1"/>
    <property type="molecule type" value="Genomic_DNA"/>
</dbReference>
<evidence type="ECO:0008006" key="4">
    <source>
        <dbReference type="Google" id="ProtNLM"/>
    </source>
</evidence>
<dbReference type="Proteomes" id="UP000198876">
    <property type="component" value="Unassembled WGS sequence"/>
</dbReference>
<feature type="transmembrane region" description="Helical" evidence="1">
    <location>
        <begin position="277"/>
        <end position="296"/>
    </location>
</feature>
<keyword evidence="1" id="KW-0812">Transmembrane</keyword>
<dbReference type="AlphaFoldDB" id="A0A1I2VR05"/>
<dbReference type="STRING" id="553467.SAMN04488063_3288"/>
<proteinExistence type="predicted"/>
<feature type="transmembrane region" description="Helical" evidence="1">
    <location>
        <begin position="209"/>
        <end position="234"/>
    </location>
</feature>
<accession>A0A1I2VR05</accession>
<name>A0A1I2VR05_9EURY</name>